<evidence type="ECO:0000313" key="1">
    <source>
        <dbReference type="EMBL" id="KAK9112589.1"/>
    </source>
</evidence>
<dbReference type="AlphaFoldDB" id="A0AAP0IC23"/>
<comment type="caution">
    <text evidence="1">The sequence shown here is derived from an EMBL/GenBank/DDBJ whole genome shotgun (WGS) entry which is preliminary data.</text>
</comment>
<sequence length="123" mass="14619">MGYVRRIPRDLYRPIDADRSRLGQLYSIKYSYDAQFWEDWEGHLESAERRGQKADYPYLTSSDYTEWYLRVNYPFSENPEHAMGGHDEDENSLRNHWALDVALRFRCTPNANLTVDDAFQMAD</sequence>
<dbReference type="EMBL" id="JBBNAG010000008">
    <property type="protein sequence ID" value="KAK9112589.1"/>
    <property type="molecule type" value="Genomic_DNA"/>
</dbReference>
<name>A0AAP0IC23_9MAGN</name>
<evidence type="ECO:0000313" key="2">
    <source>
        <dbReference type="Proteomes" id="UP001419268"/>
    </source>
</evidence>
<dbReference type="Proteomes" id="UP001419268">
    <property type="component" value="Unassembled WGS sequence"/>
</dbReference>
<protein>
    <submittedName>
        <fullName evidence="1">Uncharacterized protein</fullName>
    </submittedName>
</protein>
<organism evidence="1 2">
    <name type="scientific">Stephania cephalantha</name>
    <dbReference type="NCBI Taxonomy" id="152367"/>
    <lineage>
        <taxon>Eukaryota</taxon>
        <taxon>Viridiplantae</taxon>
        <taxon>Streptophyta</taxon>
        <taxon>Embryophyta</taxon>
        <taxon>Tracheophyta</taxon>
        <taxon>Spermatophyta</taxon>
        <taxon>Magnoliopsida</taxon>
        <taxon>Ranunculales</taxon>
        <taxon>Menispermaceae</taxon>
        <taxon>Menispermoideae</taxon>
        <taxon>Cissampelideae</taxon>
        <taxon>Stephania</taxon>
    </lineage>
</organism>
<keyword evidence="2" id="KW-1185">Reference proteome</keyword>
<accession>A0AAP0IC23</accession>
<reference evidence="1 2" key="1">
    <citation type="submission" date="2024-01" db="EMBL/GenBank/DDBJ databases">
        <title>Genome assemblies of Stephania.</title>
        <authorList>
            <person name="Yang L."/>
        </authorList>
    </citation>
    <scope>NUCLEOTIDE SEQUENCE [LARGE SCALE GENOMIC DNA]</scope>
    <source>
        <strain evidence="1">JXDWG</strain>
        <tissue evidence="1">Leaf</tissue>
    </source>
</reference>
<gene>
    <name evidence="1" type="ORF">Scep_020108</name>
</gene>
<proteinExistence type="predicted"/>